<evidence type="ECO:0000256" key="5">
    <source>
        <dbReference type="ARBA" id="ARBA00023002"/>
    </source>
</evidence>
<dbReference type="InterPro" id="IPR013786">
    <property type="entry name" value="AcylCoA_DH/ox_N"/>
</dbReference>
<keyword evidence="5 6" id="KW-0560">Oxidoreductase</keyword>
<dbReference type="Gene3D" id="1.20.140.10">
    <property type="entry name" value="Butyryl-CoA Dehydrogenase, subunit A, domain 3"/>
    <property type="match status" value="1"/>
</dbReference>
<dbReference type="SUPFAM" id="SSF47203">
    <property type="entry name" value="Acyl-CoA dehydrogenase C-terminal domain-like"/>
    <property type="match status" value="1"/>
</dbReference>
<evidence type="ECO:0000313" key="11">
    <source>
        <dbReference type="Proteomes" id="UP000319769"/>
    </source>
</evidence>
<dbReference type="AlphaFoldDB" id="A0A5N0VEY1"/>
<dbReference type="Proteomes" id="UP000319769">
    <property type="component" value="Unassembled WGS sequence"/>
</dbReference>
<evidence type="ECO:0000259" key="8">
    <source>
        <dbReference type="Pfam" id="PF02770"/>
    </source>
</evidence>
<evidence type="ECO:0000256" key="4">
    <source>
        <dbReference type="ARBA" id="ARBA00022827"/>
    </source>
</evidence>
<feature type="domain" description="Acyl-CoA oxidase/dehydrogenase middle" evidence="8">
    <location>
        <begin position="126"/>
        <end position="227"/>
    </location>
</feature>
<sequence>MTRLARTAGLTDVQQEILSTVRVFVDKEIIPHAQELEHADAYPADIVDGMKEMGLFGLMIPEDYGGLGESLLTYALVVEEIARGWMSVSGVINTHFIVAYLLRQHGTEPQKQKYLPRMAAGEVRGAFSMSEPDLGSDVAAIKTRAKRDGDDYVIDGAKMWLTNGGTSNLIALLARTDEGAEKSHQNLTTFLVEKPEGYGEVVPGLTIPGKIDKMGYKGVDTTEAVFDGFRIPATQVLGEAPGKGFSYMMDGVEVGRVNVSARACGIAIRSFELAIEYAQQRRSFGKPIAGHQAIAFKLAEMATKVEAAHLMMVNAARLKDAGRRNDVEAGMAKLLASEYCAEVTQEAFRIHGGYGYSKEYEIERLMREAPFLLIGEGTSEIQKTIISKGLLREYRSRS</sequence>
<proteinExistence type="inferred from homology"/>
<keyword evidence="4 6" id="KW-0274">FAD</keyword>
<dbReference type="GO" id="GO:0050660">
    <property type="term" value="F:flavin adenine dinucleotide binding"/>
    <property type="evidence" value="ECO:0007669"/>
    <property type="project" value="InterPro"/>
</dbReference>
<comment type="cofactor">
    <cofactor evidence="1 6">
        <name>FAD</name>
        <dbReference type="ChEBI" id="CHEBI:57692"/>
    </cofactor>
</comment>
<keyword evidence="3 6" id="KW-0285">Flavoprotein</keyword>
<dbReference type="InterPro" id="IPR006091">
    <property type="entry name" value="Acyl-CoA_Oxase/DH_mid-dom"/>
</dbReference>
<evidence type="ECO:0000256" key="6">
    <source>
        <dbReference type="RuleBase" id="RU362125"/>
    </source>
</evidence>
<evidence type="ECO:0000256" key="1">
    <source>
        <dbReference type="ARBA" id="ARBA00001974"/>
    </source>
</evidence>
<organism evidence="10 11">
    <name type="scientific">Amycolatopsis acidicola</name>
    <dbReference type="NCBI Taxonomy" id="2596893"/>
    <lineage>
        <taxon>Bacteria</taxon>
        <taxon>Bacillati</taxon>
        <taxon>Actinomycetota</taxon>
        <taxon>Actinomycetes</taxon>
        <taxon>Pseudonocardiales</taxon>
        <taxon>Pseudonocardiaceae</taxon>
        <taxon>Amycolatopsis</taxon>
    </lineage>
</organism>
<dbReference type="OrthoDB" id="8876745at2"/>
<dbReference type="InterPro" id="IPR009075">
    <property type="entry name" value="AcylCo_DH/oxidase_C"/>
</dbReference>
<gene>
    <name evidence="10" type="ORF">FPZ12_009570</name>
</gene>
<feature type="domain" description="Acyl-CoA dehydrogenase/oxidase N-terminal" evidence="9">
    <location>
        <begin position="11"/>
        <end position="122"/>
    </location>
</feature>
<evidence type="ECO:0000256" key="3">
    <source>
        <dbReference type="ARBA" id="ARBA00022630"/>
    </source>
</evidence>
<dbReference type="PANTHER" id="PTHR43884:SF12">
    <property type="entry name" value="ISOVALERYL-COA DEHYDROGENASE, MITOCHONDRIAL-RELATED"/>
    <property type="match status" value="1"/>
</dbReference>
<comment type="similarity">
    <text evidence="2 6">Belongs to the acyl-CoA dehydrogenase family.</text>
</comment>
<dbReference type="PANTHER" id="PTHR43884">
    <property type="entry name" value="ACYL-COA DEHYDROGENASE"/>
    <property type="match status" value="1"/>
</dbReference>
<dbReference type="Gene3D" id="2.40.110.10">
    <property type="entry name" value="Butyryl-CoA Dehydrogenase, subunit A, domain 2"/>
    <property type="match status" value="1"/>
</dbReference>
<dbReference type="Pfam" id="PF02770">
    <property type="entry name" value="Acyl-CoA_dh_M"/>
    <property type="match status" value="1"/>
</dbReference>
<accession>A0A5N0VEY1</accession>
<dbReference type="SUPFAM" id="SSF56645">
    <property type="entry name" value="Acyl-CoA dehydrogenase NM domain-like"/>
    <property type="match status" value="1"/>
</dbReference>
<dbReference type="Gene3D" id="1.10.540.10">
    <property type="entry name" value="Acyl-CoA dehydrogenase/oxidase, N-terminal domain"/>
    <property type="match status" value="1"/>
</dbReference>
<dbReference type="InterPro" id="IPR037069">
    <property type="entry name" value="AcylCoA_DH/ox_N_sf"/>
</dbReference>
<comment type="caution">
    <text evidence="10">The sequence shown here is derived from an EMBL/GenBank/DDBJ whole genome shotgun (WGS) entry which is preliminary data.</text>
</comment>
<dbReference type="Pfam" id="PF02771">
    <property type="entry name" value="Acyl-CoA_dh_N"/>
    <property type="match status" value="1"/>
</dbReference>
<dbReference type="FunFam" id="1.10.540.10:FF:000008">
    <property type="entry name" value="Acyl-CoA dehydrogenase"/>
    <property type="match status" value="1"/>
</dbReference>
<protein>
    <submittedName>
        <fullName evidence="10">Acyl-CoA dehydrogenase</fullName>
    </submittedName>
</protein>
<evidence type="ECO:0000256" key="2">
    <source>
        <dbReference type="ARBA" id="ARBA00009347"/>
    </source>
</evidence>
<dbReference type="PIRSF" id="PIRSF016578">
    <property type="entry name" value="HsaA"/>
    <property type="match status" value="1"/>
</dbReference>
<dbReference type="GO" id="GO:0003995">
    <property type="term" value="F:acyl-CoA dehydrogenase activity"/>
    <property type="evidence" value="ECO:0007669"/>
    <property type="project" value="TreeGrafter"/>
</dbReference>
<evidence type="ECO:0000259" key="7">
    <source>
        <dbReference type="Pfam" id="PF00441"/>
    </source>
</evidence>
<dbReference type="InterPro" id="IPR036250">
    <property type="entry name" value="AcylCo_DH-like_C"/>
</dbReference>
<keyword evidence="11" id="KW-1185">Reference proteome</keyword>
<evidence type="ECO:0000313" key="10">
    <source>
        <dbReference type="EMBL" id="KAA9163242.1"/>
    </source>
</evidence>
<dbReference type="RefSeq" id="WP_144750815.1">
    <property type="nucleotide sequence ID" value="NZ_VMNW02000010.1"/>
</dbReference>
<dbReference type="FunFam" id="1.20.140.10:FF:000001">
    <property type="entry name" value="Acyl-CoA dehydrogenase"/>
    <property type="match status" value="1"/>
</dbReference>
<name>A0A5N0VEY1_9PSEU</name>
<feature type="domain" description="Acyl-CoA dehydrogenase/oxidase C-terminal" evidence="7">
    <location>
        <begin position="242"/>
        <end position="391"/>
    </location>
</feature>
<dbReference type="EMBL" id="VMNW02000010">
    <property type="protein sequence ID" value="KAA9163242.1"/>
    <property type="molecule type" value="Genomic_DNA"/>
</dbReference>
<evidence type="ECO:0000259" key="9">
    <source>
        <dbReference type="Pfam" id="PF02771"/>
    </source>
</evidence>
<dbReference type="InterPro" id="IPR046373">
    <property type="entry name" value="Acyl-CoA_Oxase/DH_mid-dom_sf"/>
</dbReference>
<dbReference type="Pfam" id="PF00441">
    <property type="entry name" value="Acyl-CoA_dh_1"/>
    <property type="match status" value="1"/>
</dbReference>
<dbReference type="InterPro" id="IPR009100">
    <property type="entry name" value="AcylCoA_DH/oxidase_NM_dom_sf"/>
</dbReference>
<reference evidence="10" key="1">
    <citation type="submission" date="2019-09" db="EMBL/GenBank/DDBJ databases">
        <authorList>
            <person name="Teo W.F.A."/>
            <person name="Duangmal K."/>
        </authorList>
    </citation>
    <scope>NUCLEOTIDE SEQUENCE [LARGE SCALE GENOMIC DNA]</scope>
    <source>
        <strain evidence="10">K81G1</strain>
    </source>
</reference>